<comment type="caution">
    <text evidence="2">The sequence shown here is derived from an EMBL/GenBank/DDBJ whole genome shotgun (WGS) entry which is preliminary data.</text>
</comment>
<sequence>MGKIINLSAVLEKEEKLQQVVDYMEELKDQFSDLIQEYEDDGADVRKVDTLTEALDALEDAYEMVCEVAEEEE</sequence>
<name>A0ABX2H2K5_9FIRM</name>
<dbReference type="GeneID" id="69513040"/>
<reference evidence="2 3" key="1">
    <citation type="journal article" date="2020" name="Cell Host Microbe">
        <title>Functional and Genomic Variation between Human-Derived Isolates of Lachnospiraceae Reveals Inter- and Intra-Species Diversity.</title>
        <authorList>
            <person name="Sorbara M.T."/>
            <person name="Littmann E.R."/>
            <person name="Fontana E."/>
            <person name="Moody T.U."/>
            <person name="Kohout C.E."/>
            <person name="Gjonbalaj M."/>
            <person name="Eaton V."/>
            <person name="Seok R."/>
            <person name="Leiner I.M."/>
            <person name="Pamer E.G."/>
        </authorList>
    </citation>
    <scope>NUCLEOTIDE SEQUENCE [LARGE SCALE GENOMIC DNA]</scope>
    <source>
        <strain evidence="2 3">MSK.17.74</strain>
    </source>
</reference>
<evidence type="ECO:0000313" key="3">
    <source>
        <dbReference type="Proteomes" id="UP001644719"/>
    </source>
</evidence>
<proteinExistence type="predicted"/>
<dbReference type="Proteomes" id="UP001644719">
    <property type="component" value="Unassembled WGS sequence"/>
</dbReference>
<dbReference type="RefSeq" id="WP_118577908.1">
    <property type="nucleotide sequence ID" value="NZ_JAAITS010000003.1"/>
</dbReference>
<evidence type="ECO:0000313" key="2">
    <source>
        <dbReference type="EMBL" id="NSG84126.1"/>
    </source>
</evidence>
<keyword evidence="1" id="KW-0175">Coiled coil</keyword>
<dbReference type="EMBL" id="JAAITS010000003">
    <property type="protein sequence ID" value="NSG84126.1"/>
    <property type="molecule type" value="Genomic_DNA"/>
</dbReference>
<keyword evidence="3" id="KW-1185">Reference proteome</keyword>
<evidence type="ECO:0000256" key="1">
    <source>
        <dbReference type="SAM" id="Coils"/>
    </source>
</evidence>
<feature type="coiled-coil region" evidence="1">
    <location>
        <begin position="10"/>
        <end position="37"/>
    </location>
</feature>
<gene>
    <name evidence="2" type="ORF">G5B17_01450</name>
</gene>
<protein>
    <submittedName>
        <fullName evidence="2">Uncharacterized protein</fullName>
    </submittedName>
</protein>
<organism evidence="2 3">
    <name type="scientific">Blautia faecis</name>
    <dbReference type="NCBI Taxonomy" id="871665"/>
    <lineage>
        <taxon>Bacteria</taxon>
        <taxon>Bacillati</taxon>
        <taxon>Bacillota</taxon>
        <taxon>Clostridia</taxon>
        <taxon>Lachnospirales</taxon>
        <taxon>Lachnospiraceae</taxon>
        <taxon>Blautia</taxon>
    </lineage>
</organism>
<accession>A0ABX2H2K5</accession>